<evidence type="ECO:0000256" key="7">
    <source>
        <dbReference type="ARBA" id="ARBA00022946"/>
    </source>
</evidence>
<reference evidence="14 15" key="1">
    <citation type="journal article" date="2017" name="Gigascience">
        <title>Genome sequence of the small brown planthopper, Laodelphax striatellus.</title>
        <authorList>
            <person name="Zhu J."/>
            <person name="Jiang F."/>
            <person name="Wang X."/>
            <person name="Yang P."/>
            <person name="Bao Y."/>
            <person name="Zhao W."/>
            <person name="Wang W."/>
            <person name="Lu H."/>
            <person name="Wang Q."/>
            <person name="Cui N."/>
            <person name="Li J."/>
            <person name="Chen X."/>
            <person name="Luo L."/>
            <person name="Yu J."/>
            <person name="Kang L."/>
            <person name="Cui F."/>
        </authorList>
    </citation>
    <scope>NUCLEOTIDE SEQUENCE [LARGE SCALE GENOMIC DNA]</scope>
    <source>
        <strain evidence="14">Lst14</strain>
    </source>
</reference>
<comment type="similarity">
    <text evidence="11">Belongs to the type II malonyltransferase family.</text>
</comment>
<evidence type="ECO:0000256" key="1">
    <source>
        <dbReference type="ARBA" id="ARBA00004173"/>
    </source>
</evidence>
<keyword evidence="8" id="KW-0443">Lipid metabolism</keyword>
<comment type="caution">
    <text evidence="14">The sequence shown here is derived from an EMBL/GenBank/DDBJ whole genome shotgun (WGS) entry which is preliminary data.</text>
</comment>
<evidence type="ECO:0000256" key="11">
    <source>
        <dbReference type="ARBA" id="ARBA00061523"/>
    </source>
</evidence>
<dbReference type="SUPFAM" id="SSF55048">
    <property type="entry name" value="Probable ACP-binding domain of malonyl-CoA ACP transacylase"/>
    <property type="match status" value="1"/>
</dbReference>
<keyword evidence="10" id="KW-0275">Fatty acid biosynthesis</keyword>
<sequence>MSLTRLTLSLSFREGHKIFKTFRSLSTSSASLVRSTNKPPGSDSKESILKEPSESARELLENAASFNDQVPLNEEQIWSTSPYPKGSIPRGQSIYALRPKVDPTHTSIMLFPGQGTQYVGMGRDLIKFPVVQEMFESASAILGYDLLKLCVQGPASELNKTVNCQLAVLVCSLAAIEQLREERPSSIENCIAAAGFSVGEIAALVFAGCMSFERAVRITKVRAEAMQLASEMTEGGMLTVLYSPKTRLVDVCKNAREWAQNSGVERPECSIANYLFPDCKVIAGHVKALEYIEKNAKSHAIRRTRRLPVSGAFHTSLMQPAVEPFKLALSNAKLEEPAIAVHSNLDGKMYSNAKQILYKLPRQIVRPVKWEQTLHILYERPPGEQFPSTFECGPGSSLRTILKNVNFKAANTFWNIGS</sequence>
<dbReference type="GO" id="GO:0004314">
    <property type="term" value="F:[acyl-carrier-protein] S-malonyltransferase activity"/>
    <property type="evidence" value="ECO:0007669"/>
    <property type="project" value="UniProtKB-EC"/>
</dbReference>
<dbReference type="EMBL" id="QKKF02025321">
    <property type="protein sequence ID" value="RZF37078.1"/>
    <property type="molecule type" value="Genomic_DNA"/>
</dbReference>
<keyword evidence="7" id="KW-0809">Transit peptide</keyword>
<evidence type="ECO:0000256" key="5">
    <source>
        <dbReference type="ARBA" id="ARBA00022679"/>
    </source>
</evidence>
<dbReference type="AlphaFoldDB" id="A0A482WUD8"/>
<dbReference type="STRING" id="195883.A0A482WUD8"/>
<keyword evidence="9" id="KW-0496">Mitochondrion</keyword>
<gene>
    <name evidence="14" type="ORF">LSTR_LSTR014284</name>
</gene>
<evidence type="ECO:0000256" key="6">
    <source>
        <dbReference type="ARBA" id="ARBA00022832"/>
    </source>
</evidence>
<dbReference type="InterPro" id="IPR052760">
    <property type="entry name" value="Mitochondrial_malonyltrans"/>
</dbReference>
<dbReference type="InterPro" id="IPR001227">
    <property type="entry name" value="Ac_transferase_dom_sf"/>
</dbReference>
<dbReference type="InterPro" id="IPR014043">
    <property type="entry name" value="Acyl_transferase_dom"/>
</dbReference>
<evidence type="ECO:0000256" key="8">
    <source>
        <dbReference type="ARBA" id="ARBA00023098"/>
    </source>
</evidence>
<keyword evidence="5" id="KW-0808">Transferase</keyword>
<evidence type="ECO:0000256" key="4">
    <source>
        <dbReference type="ARBA" id="ARBA00022516"/>
    </source>
</evidence>
<proteinExistence type="inferred from homology"/>
<dbReference type="SMART" id="SM00827">
    <property type="entry name" value="PKS_AT"/>
    <property type="match status" value="1"/>
</dbReference>
<accession>A0A482WUD8</accession>
<dbReference type="Gene3D" id="3.40.366.10">
    <property type="entry name" value="Malonyl-Coenzyme A Acyl Carrier Protein, domain 2"/>
    <property type="match status" value="1"/>
</dbReference>
<evidence type="ECO:0000256" key="2">
    <source>
        <dbReference type="ARBA" id="ARBA00005194"/>
    </source>
</evidence>
<dbReference type="PANTHER" id="PTHR47170">
    <property type="entry name" value="MALONYL-COA ACP TRANSACYLASE, ACP-BINDING"/>
    <property type="match status" value="1"/>
</dbReference>
<keyword evidence="15" id="KW-1185">Reference proteome</keyword>
<evidence type="ECO:0000256" key="9">
    <source>
        <dbReference type="ARBA" id="ARBA00023128"/>
    </source>
</evidence>
<evidence type="ECO:0000256" key="10">
    <source>
        <dbReference type="ARBA" id="ARBA00023160"/>
    </source>
</evidence>
<dbReference type="EC" id="2.3.1.39" evidence="3"/>
<keyword evidence="6" id="KW-0276">Fatty acid metabolism</keyword>
<dbReference type="SMR" id="A0A482WUD8"/>
<evidence type="ECO:0000313" key="15">
    <source>
        <dbReference type="Proteomes" id="UP000291343"/>
    </source>
</evidence>
<dbReference type="GO" id="GO:0006633">
    <property type="term" value="P:fatty acid biosynthetic process"/>
    <property type="evidence" value="ECO:0007669"/>
    <property type="project" value="UniProtKB-UniPathway"/>
</dbReference>
<dbReference type="OrthoDB" id="541883at2759"/>
<dbReference type="InParanoid" id="A0A482WUD8"/>
<protein>
    <recommendedName>
        <fullName evidence="3">[acyl-carrier-protein] S-malonyltransferase</fullName>
        <ecNumber evidence="3">2.3.1.39</ecNumber>
    </recommendedName>
    <alternativeName>
        <fullName evidence="12">[Acyl-carrier-protein] malonyltransferase</fullName>
    </alternativeName>
</protein>
<comment type="pathway">
    <text evidence="2">Lipid metabolism; fatty acid biosynthesis.</text>
</comment>
<dbReference type="Pfam" id="PF00698">
    <property type="entry name" value="Acyl_transf_1"/>
    <property type="match status" value="1"/>
</dbReference>
<evidence type="ECO:0000313" key="14">
    <source>
        <dbReference type="EMBL" id="RZF37078.1"/>
    </source>
</evidence>
<dbReference type="Gene3D" id="3.30.70.250">
    <property type="entry name" value="Malonyl-CoA ACP transacylase, ACP-binding"/>
    <property type="match status" value="1"/>
</dbReference>
<dbReference type="Proteomes" id="UP000291343">
    <property type="component" value="Unassembled WGS sequence"/>
</dbReference>
<comment type="subcellular location">
    <subcellularLocation>
        <location evidence="1">Mitochondrion</location>
    </subcellularLocation>
</comment>
<dbReference type="PANTHER" id="PTHR47170:SF2">
    <property type="entry name" value="MALONYL-COA:ACP TRANSACYLASE (MAT) DOMAIN-CONTAINING PROTEIN"/>
    <property type="match status" value="1"/>
</dbReference>
<evidence type="ECO:0000256" key="12">
    <source>
        <dbReference type="ARBA" id="ARBA00077751"/>
    </source>
</evidence>
<dbReference type="FunCoup" id="A0A482WUD8">
    <property type="interactions" value="1413"/>
</dbReference>
<feature type="domain" description="Malonyl-CoA:ACP transacylase (MAT)" evidence="13">
    <location>
        <begin position="110"/>
        <end position="416"/>
    </location>
</feature>
<dbReference type="FunFam" id="3.30.70.250:FF:000005">
    <property type="entry name" value="Malonyl-CoA-acyl carrier protein transacylase, mitochondrial"/>
    <property type="match status" value="1"/>
</dbReference>
<evidence type="ECO:0000256" key="3">
    <source>
        <dbReference type="ARBA" id="ARBA00013258"/>
    </source>
</evidence>
<organism evidence="14 15">
    <name type="scientific">Laodelphax striatellus</name>
    <name type="common">Small brown planthopper</name>
    <name type="synonym">Delphax striatella</name>
    <dbReference type="NCBI Taxonomy" id="195883"/>
    <lineage>
        <taxon>Eukaryota</taxon>
        <taxon>Metazoa</taxon>
        <taxon>Ecdysozoa</taxon>
        <taxon>Arthropoda</taxon>
        <taxon>Hexapoda</taxon>
        <taxon>Insecta</taxon>
        <taxon>Pterygota</taxon>
        <taxon>Neoptera</taxon>
        <taxon>Paraneoptera</taxon>
        <taxon>Hemiptera</taxon>
        <taxon>Auchenorrhyncha</taxon>
        <taxon>Fulgoroidea</taxon>
        <taxon>Delphacidae</taxon>
        <taxon>Criomorphinae</taxon>
        <taxon>Laodelphax</taxon>
    </lineage>
</organism>
<dbReference type="InterPro" id="IPR016035">
    <property type="entry name" value="Acyl_Trfase/lysoPLipase"/>
</dbReference>
<dbReference type="GO" id="GO:0005739">
    <property type="term" value="C:mitochondrion"/>
    <property type="evidence" value="ECO:0007669"/>
    <property type="project" value="UniProtKB-SubCell"/>
</dbReference>
<name>A0A482WUD8_LAOST</name>
<dbReference type="UniPathway" id="UPA00094"/>
<dbReference type="InterPro" id="IPR016036">
    <property type="entry name" value="Malonyl_transacylase_ACP-bd"/>
</dbReference>
<evidence type="ECO:0000259" key="13">
    <source>
        <dbReference type="SMART" id="SM00827"/>
    </source>
</evidence>
<dbReference type="SUPFAM" id="SSF52151">
    <property type="entry name" value="FabD/lysophospholipase-like"/>
    <property type="match status" value="1"/>
</dbReference>
<keyword evidence="4" id="KW-0444">Lipid biosynthesis</keyword>